<evidence type="ECO:0000256" key="1">
    <source>
        <dbReference type="ARBA" id="ARBA00023125"/>
    </source>
</evidence>
<dbReference type="Proteomes" id="UP000443582">
    <property type="component" value="Unassembled WGS sequence"/>
</dbReference>
<dbReference type="InterPro" id="IPR000551">
    <property type="entry name" value="MerR-type_HTH_dom"/>
</dbReference>
<dbReference type="PRINTS" id="PR00040">
    <property type="entry name" value="HTHMERR"/>
</dbReference>
<dbReference type="InterPro" id="IPR009061">
    <property type="entry name" value="DNA-bd_dom_put_sf"/>
</dbReference>
<organism evidence="3 4">
    <name type="scientific">Halobacteriovorax vibrionivorans</name>
    <dbReference type="NCBI Taxonomy" id="2152716"/>
    <lineage>
        <taxon>Bacteria</taxon>
        <taxon>Pseudomonadati</taxon>
        <taxon>Bdellovibrionota</taxon>
        <taxon>Bacteriovoracia</taxon>
        <taxon>Bacteriovoracales</taxon>
        <taxon>Halobacteriovoraceae</taxon>
        <taxon>Halobacteriovorax</taxon>
    </lineage>
</organism>
<dbReference type="PANTHER" id="PTHR30204:SF92">
    <property type="entry name" value="HTH-TYPE TRANSCRIPTIONAL REGULATOR ZNTR"/>
    <property type="match status" value="1"/>
</dbReference>
<feature type="domain" description="HTH merR-type" evidence="2">
    <location>
        <begin position="8"/>
        <end position="77"/>
    </location>
</feature>
<dbReference type="SUPFAM" id="SSF46955">
    <property type="entry name" value="Putative DNA-binding domain"/>
    <property type="match status" value="1"/>
</dbReference>
<proteinExistence type="predicted"/>
<dbReference type="Gene3D" id="1.10.1660.10">
    <property type="match status" value="1"/>
</dbReference>
<accession>A0ABY0IGU1</accession>
<evidence type="ECO:0000259" key="2">
    <source>
        <dbReference type="PROSITE" id="PS50937"/>
    </source>
</evidence>
<dbReference type="EMBL" id="QDKL01000002">
    <property type="protein sequence ID" value="RZF21725.1"/>
    <property type="molecule type" value="Genomic_DNA"/>
</dbReference>
<dbReference type="InterPro" id="IPR047057">
    <property type="entry name" value="MerR_fam"/>
</dbReference>
<protein>
    <submittedName>
        <fullName evidence="3">MerR family transcriptional regulator</fullName>
    </submittedName>
</protein>
<gene>
    <name evidence="3" type="ORF">DAY19_08530</name>
</gene>
<reference evidence="4" key="1">
    <citation type="journal article" date="2019" name="Int. J. Syst. Evol. Microbiol.">
        <title>Halobacteriovorax valvorus sp. nov., a novel prokaryotic predator isolated from coastal seawater of China.</title>
        <authorList>
            <person name="Chen M.-X."/>
        </authorList>
    </citation>
    <scope>NUCLEOTIDE SEQUENCE [LARGE SCALE GENOMIC DNA]</scope>
    <source>
        <strain evidence="4">BL9</strain>
    </source>
</reference>
<dbReference type="PANTHER" id="PTHR30204">
    <property type="entry name" value="REDOX-CYCLING DRUG-SENSING TRANSCRIPTIONAL ACTIVATOR SOXR"/>
    <property type="match status" value="1"/>
</dbReference>
<evidence type="ECO:0000313" key="4">
    <source>
        <dbReference type="Proteomes" id="UP000443582"/>
    </source>
</evidence>
<dbReference type="SMART" id="SM00422">
    <property type="entry name" value="HTH_MERR"/>
    <property type="match status" value="1"/>
</dbReference>
<dbReference type="PROSITE" id="PS50937">
    <property type="entry name" value="HTH_MERR_2"/>
    <property type="match status" value="1"/>
</dbReference>
<name>A0ABY0IGU1_9BACT</name>
<evidence type="ECO:0000313" key="3">
    <source>
        <dbReference type="EMBL" id="RZF21725.1"/>
    </source>
</evidence>
<comment type="caution">
    <text evidence="3">The sequence shown here is derived from an EMBL/GenBank/DDBJ whole genome shotgun (WGS) entry which is preliminary data.</text>
</comment>
<keyword evidence="1" id="KW-0238">DNA-binding</keyword>
<keyword evidence="4" id="KW-1185">Reference proteome</keyword>
<dbReference type="Pfam" id="PF13411">
    <property type="entry name" value="MerR_1"/>
    <property type="match status" value="1"/>
</dbReference>
<dbReference type="PROSITE" id="PS00552">
    <property type="entry name" value="HTH_MERR_1"/>
    <property type="match status" value="1"/>
</dbReference>
<sequence>MELVMKNLLKIGELSKESGVSIDTIRFYEDKGLINPTNRSEKGYRFYDSYTSSVLQFIVTSKELGFTLNEIKDLINIKINRNGKCSLTLDKIKEKELDIDRKITELKKIKSALKKVSKKCESSKGDSNCHFLELLG</sequence>